<keyword evidence="5" id="KW-1185">Reference proteome</keyword>
<sequence>MLHKRFSALCVLPSGIQFSRLPGVMMVEEAKRMKNRTRTDGRAMKATSKHDKDLDKTTKQEAGNLNKSWRCLSRRERRNALQQDVDKLTKKLRHEEDVHRALRRAFTRPLGALPRLPSYLPSYTLELLAEVAVLEEEVVRLEELLLNFRQCLNQETICISEATAKSSVPNLADKERVPIIQECFK</sequence>
<feature type="domain" description="Ternary complex factor MIP1 leucine-zipper" evidence="3">
    <location>
        <begin position="74"/>
        <end position="155"/>
    </location>
</feature>
<dbReference type="PANTHER" id="PTHR46248">
    <property type="entry name" value="EXPRESSED PROTEIN"/>
    <property type="match status" value="1"/>
</dbReference>
<dbReference type="Pfam" id="PF14389">
    <property type="entry name" value="Lzipper-MIP1"/>
    <property type="match status" value="1"/>
</dbReference>
<dbReference type="InterPro" id="IPR025757">
    <property type="entry name" value="MIP1_Leuzipper"/>
</dbReference>
<comment type="caution">
    <text evidence="4">The sequence shown here is derived from an EMBL/GenBank/DDBJ whole genome shotgun (WGS) entry which is preliminary data.</text>
</comment>
<feature type="compositionally biased region" description="Basic and acidic residues" evidence="2">
    <location>
        <begin position="34"/>
        <end position="59"/>
    </location>
</feature>
<dbReference type="AlphaFoldDB" id="A0A835UQ96"/>
<feature type="region of interest" description="Disordered" evidence="2">
    <location>
        <begin position="34"/>
        <end position="62"/>
    </location>
</feature>
<accession>A0A835UQ96</accession>
<organism evidence="4 5">
    <name type="scientific">Vanilla planifolia</name>
    <name type="common">Vanilla</name>
    <dbReference type="NCBI Taxonomy" id="51239"/>
    <lineage>
        <taxon>Eukaryota</taxon>
        <taxon>Viridiplantae</taxon>
        <taxon>Streptophyta</taxon>
        <taxon>Embryophyta</taxon>
        <taxon>Tracheophyta</taxon>
        <taxon>Spermatophyta</taxon>
        <taxon>Magnoliopsida</taxon>
        <taxon>Liliopsida</taxon>
        <taxon>Asparagales</taxon>
        <taxon>Orchidaceae</taxon>
        <taxon>Vanilloideae</taxon>
        <taxon>Vanilleae</taxon>
        <taxon>Vanilla</taxon>
    </lineage>
</organism>
<evidence type="ECO:0000259" key="3">
    <source>
        <dbReference type="Pfam" id="PF14389"/>
    </source>
</evidence>
<protein>
    <recommendedName>
        <fullName evidence="3">Ternary complex factor MIP1 leucine-zipper domain-containing protein</fullName>
    </recommendedName>
</protein>
<evidence type="ECO:0000256" key="1">
    <source>
        <dbReference type="SAM" id="Coils"/>
    </source>
</evidence>
<evidence type="ECO:0000256" key="2">
    <source>
        <dbReference type="SAM" id="MobiDB-lite"/>
    </source>
</evidence>
<dbReference type="EMBL" id="JADCNL010000008">
    <property type="protein sequence ID" value="KAG0470032.1"/>
    <property type="molecule type" value="Genomic_DNA"/>
</dbReference>
<name>A0A835UQ96_VANPL</name>
<evidence type="ECO:0000313" key="5">
    <source>
        <dbReference type="Proteomes" id="UP000636800"/>
    </source>
</evidence>
<dbReference type="Proteomes" id="UP000636800">
    <property type="component" value="Unassembled WGS sequence"/>
</dbReference>
<reference evidence="4 5" key="1">
    <citation type="journal article" date="2020" name="Nat. Food">
        <title>A phased Vanilla planifolia genome enables genetic improvement of flavour and production.</title>
        <authorList>
            <person name="Hasing T."/>
            <person name="Tang H."/>
            <person name="Brym M."/>
            <person name="Khazi F."/>
            <person name="Huang T."/>
            <person name="Chambers A.H."/>
        </authorList>
    </citation>
    <scope>NUCLEOTIDE SEQUENCE [LARGE SCALE GENOMIC DNA]</scope>
    <source>
        <tissue evidence="4">Leaf</tissue>
    </source>
</reference>
<gene>
    <name evidence="4" type="ORF">HPP92_016732</name>
</gene>
<evidence type="ECO:0000313" key="4">
    <source>
        <dbReference type="EMBL" id="KAG0470032.1"/>
    </source>
</evidence>
<dbReference type="PANTHER" id="PTHR46248:SF9">
    <property type="entry name" value="EXPRESSED PROTEIN"/>
    <property type="match status" value="1"/>
</dbReference>
<proteinExistence type="predicted"/>
<feature type="coiled-coil region" evidence="1">
    <location>
        <begin position="78"/>
        <end position="144"/>
    </location>
</feature>
<keyword evidence="1" id="KW-0175">Coiled coil</keyword>
<dbReference type="OrthoDB" id="2126698at2759"/>